<dbReference type="Proteomes" id="UP001479436">
    <property type="component" value="Unassembled WGS sequence"/>
</dbReference>
<dbReference type="EMBL" id="JASJQH010006906">
    <property type="protein sequence ID" value="KAK9727992.1"/>
    <property type="molecule type" value="Genomic_DNA"/>
</dbReference>
<gene>
    <name evidence="2" type="ORF">K7432_001396</name>
</gene>
<proteinExistence type="predicted"/>
<name>A0ABR2W9P9_9FUNG</name>
<reference evidence="2 3" key="1">
    <citation type="submission" date="2023-04" db="EMBL/GenBank/DDBJ databases">
        <title>Genome of Basidiobolus ranarum AG-B5.</title>
        <authorList>
            <person name="Stajich J.E."/>
            <person name="Carter-House D."/>
            <person name="Gryganskyi A."/>
        </authorList>
    </citation>
    <scope>NUCLEOTIDE SEQUENCE [LARGE SCALE GENOMIC DNA]</scope>
    <source>
        <strain evidence="2 3">AG-B5</strain>
    </source>
</reference>
<feature type="region of interest" description="Disordered" evidence="1">
    <location>
        <begin position="1"/>
        <end position="20"/>
    </location>
</feature>
<sequence length="312" mass="35050">MSTSKKTTNAKEDEVRNDSPLNNVASVMAQSIEGMQNTLGTVYSTMATNLRQSLEMTQTMNSVMEHFLRISVRTKTVIIDEEGKPRLFLTISNNSQMPVSKVICHIEFKPREGAEETPFDLEHIKSSSYLISQNSSMAKSMTPIFDSSLASKLDSELITLEPFSAVSIELLLTPPEFSQYIVTVRVDFPSPGTGKLLSTHHEFGLYLVHQCKKEFLNDCELEGSSTKVNVPLSPLRKLFKLNPTQGIPLGAGFRFQSNDIVITLIVKEFEKEFTHATCEVNTLSNEDEHTVMSYLNNMVEELSKLYLVEIHE</sequence>
<evidence type="ECO:0000313" key="3">
    <source>
        <dbReference type="Proteomes" id="UP001479436"/>
    </source>
</evidence>
<protein>
    <submittedName>
        <fullName evidence="2">Uncharacterized protein</fullName>
    </submittedName>
</protein>
<organism evidence="2 3">
    <name type="scientific">Basidiobolus ranarum</name>
    <dbReference type="NCBI Taxonomy" id="34480"/>
    <lineage>
        <taxon>Eukaryota</taxon>
        <taxon>Fungi</taxon>
        <taxon>Fungi incertae sedis</taxon>
        <taxon>Zoopagomycota</taxon>
        <taxon>Entomophthoromycotina</taxon>
        <taxon>Basidiobolomycetes</taxon>
        <taxon>Basidiobolales</taxon>
        <taxon>Basidiobolaceae</taxon>
        <taxon>Basidiobolus</taxon>
    </lineage>
</organism>
<accession>A0ABR2W9P9</accession>
<keyword evidence="3" id="KW-1185">Reference proteome</keyword>
<comment type="caution">
    <text evidence="2">The sequence shown here is derived from an EMBL/GenBank/DDBJ whole genome shotgun (WGS) entry which is preliminary data.</text>
</comment>
<evidence type="ECO:0000313" key="2">
    <source>
        <dbReference type="EMBL" id="KAK9727992.1"/>
    </source>
</evidence>
<evidence type="ECO:0000256" key="1">
    <source>
        <dbReference type="SAM" id="MobiDB-lite"/>
    </source>
</evidence>